<evidence type="ECO:0000259" key="6">
    <source>
        <dbReference type="PROSITE" id="PS50977"/>
    </source>
</evidence>
<dbReference type="GO" id="GO:0003700">
    <property type="term" value="F:DNA-binding transcription factor activity"/>
    <property type="evidence" value="ECO:0007669"/>
    <property type="project" value="TreeGrafter"/>
</dbReference>
<dbReference type="InterPro" id="IPR001647">
    <property type="entry name" value="HTH_TetR"/>
</dbReference>
<dbReference type="InterPro" id="IPR036271">
    <property type="entry name" value="Tet_transcr_reg_TetR-rel_C_sf"/>
</dbReference>
<dbReference type="SUPFAM" id="SSF48498">
    <property type="entry name" value="Tetracyclin repressor-like, C-terminal domain"/>
    <property type="match status" value="1"/>
</dbReference>
<dbReference type="RefSeq" id="WP_109273986.1">
    <property type="nucleotide sequence ID" value="NZ_QFKX01000001.1"/>
</dbReference>
<name>A0A2U2RML0_9MICO</name>
<dbReference type="AlphaFoldDB" id="A0A2U2RML0"/>
<feature type="domain" description="HTH tetR-type" evidence="6">
    <location>
        <begin position="27"/>
        <end position="87"/>
    </location>
</feature>
<evidence type="ECO:0000256" key="3">
    <source>
        <dbReference type="ARBA" id="ARBA00023163"/>
    </source>
</evidence>
<dbReference type="Gene3D" id="1.10.357.10">
    <property type="entry name" value="Tetracycline Repressor, domain 2"/>
    <property type="match status" value="1"/>
</dbReference>
<sequence>MDPSDDVRPGGTSPASRAGREAGEPAVDLRTALLDAAAEELTAHGPEGMGLRAIARRAGVSHAAPGYVFGGMQGMRTALAARGFTLLAERLEGARAAGRDEKDAGPERDVGPAAEASPLGRLGESYVHFAAQEPGLFALMFRTARLDGQDEALRAAQQRALAPLAAHADTPLRKVMIWSLAHGAAVLESEGQLAPSLPGEDPAGQVVRSFAQVLGE</sequence>
<dbReference type="InterPro" id="IPR009057">
    <property type="entry name" value="Homeodomain-like_sf"/>
</dbReference>
<feature type="region of interest" description="Disordered" evidence="5">
    <location>
        <begin position="1"/>
        <end position="26"/>
    </location>
</feature>
<comment type="caution">
    <text evidence="7">The sequence shown here is derived from an EMBL/GenBank/DDBJ whole genome shotgun (WGS) entry which is preliminary data.</text>
</comment>
<dbReference type="InterPro" id="IPR050109">
    <property type="entry name" value="HTH-type_TetR-like_transc_reg"/>
</dbReference>
<dbReference type="Pfam" id="PF13305">
    <property type="entry name" value="TetR_C_33"/>
    <property type="match status" value="1"/>
</dbReference>
<keyword evidence="8" id="KW-1185">Reference proteome</keyword>
<reference evidence="7 8" key="1">
    <citation type="submission" date="2018-05" db="EMBL/GenBank/DDBJ databases">
        <title>Brachybacterium sp. M1HQ-2T, whole genome shotgun sequence.</title>
        <authorList>
            <person name="Tuo L."/>
        </authorList>
    </citation>
    <scope>NUCLEOTIDE SEQUENCE [LARGE SCALE GENOMIC DNA]</scope>
    <source>
        <strain evidence="7 8">M1HQ-2</strain>
    </source>
</reference>
<evidence type="ECO:0000313" key="7">
    <source>
        <dbReference type="EMBL" id="PWH07102.1"/>
    </source>
</evidence>
<dbReference type="InterPro" id="IPR025996">
    <property type="entry name" value="MT1864/Rv1816-like_C"/>
</dbReference>
<dbReference type="PANTHER" id="PTHR30055:SF220">
    <property type="entry name" value="TETR-FAMILY REGULATORY PROTEIN"/>
    <property type="match status" value="1"/>
</dbReference>
<dbReference type="Proteomes" id="UP000245590">
    <property type="component" value="Unassembled WGS sequence"/>
</dbReference>
<gene>
    <name evidence="7" type="ORF">DEO23_00075</name>
</gene>
<feature type="compositionally biased region" description="Basic and acidic residues" evidence="5">
    <location>
        <begin position="95"/>
        <end position="110"/>
    </location>
</feature>
<keyword evidence="1" id="KW-0805">Transcription regulation</keyword>
<protein>
    <submittedName>
        <fullName evidence="7">TetR family transcriptional regulator</fullName>
    </submittedName>
</protein>
<feature type="DNA-binding region" description="H-T-H motif" evidence="4">
    <location>
        <begin position="50"/>
        <end position="69"/>
    </location>
</feature>
<feature type="region of interest" description="Disordered" evidence="5">
    <location>
        <begin position="95"/>
        <end position="117"/>
    </location>
</feature>
<dbReference type="PANTHER" id="PTHR30055">
    <property type="entry name" value="HTH-TYPE TRANSCRIPTIONAL REGULATOR RUTR"/>
    <property type="match status" value="1"/>
</dbReference>
<organism evidence="7 8">
    <name type="scientific">Brachybacterium endophyticum</name>
    <dbReference type="NCBI Taxonomy" id="2182385"/>
    <lineage>
        <taxon>Bacteria</taxon>
        <taxon>Bacillati</taxon>
        <taxon>Actinomycetota</taxon>
        <taxon>Actinomycetes</taxon>
        <taxon>Micrococcales</taxon>
        <taxon>Dermabacteraceae</taxon>
        <taxon>Brachybacterium</taxon>
    </lineage>
</organism>
<dbReference type="EMBL" id="QFKX01000001">
    <property type="protein sequence ID" value="PWH07102.1"/>
    <property type="molecule type" value="Genomic_DNA"/>
</dbReference>
<dbReference type="SUPFAM" id="SSF46689">
    <property type="entry name" value="Homeodomain-like"/>
    <property type="match status" value="1"/>
</dbReference>
<keyword evidence="3" id="KW-0804">Transcription</keyword>
<evidence type="ECO:0000256" key="2">
    <source>
        <dbReference type="ARBA" id="ARBA00023125"/>
    </source>
</evidence>
<evidence type="ECO:0000313" key="8">
    <source>
        <dbReference type="Proteomes" id="UP000245590"/>
    </source>
</evidence>
<dbReference type="Pfam" id="PF00440">
    <property type="entry name" value="TetR_N"/>
    <property type="match status" value="1"/>
</dbReference>
<evidence type="ECO:0000256" key="4">
    <source>
        <dbReference type="PROSITE-ProRule" id="PRU00335"/>
    </source>
</evidence>
<dbReference type="GO" id="GO:0000976">
    <property type="term" value="F:transcription cis-regulatory region binding"/>
    <property type="evidence" value="ECO:0007669"/>
    <property type="project" value="TreeGrafter"/>
</dbReference>
<evidence type="ECO:0000256" key="5">
    <source>
        <dbReference type="SAM" id="MobiDB-lite"/>
    </source>
</evidence>
<evidence type="ECO:0000256" key="1">
    <source>
        <dbReference type="ARBA" id="ARBA00023015"/>
    </source>
</evidence>
<accession>A0A2U2RML0</accession>
<keyword evidence="2 4" id="KW-0238">DNA-binding</keyword>
<dbReference type="PROSITE" id="PS50977">
    <property type="entry name" value="HTH_TETR_2"/>
    <property type="match status" value="1"/>
</dbReference>
<dbReference type="OrthoDB" id="3173376at2"/>
<proteinExistence type="predicted"/>